<dbReference type="InterPro" id="IPR001375">
    <property type="entry name" value="Peptidase_S9_cat"/>
</dbReference>
<protein>
    <submittedName>
        <fullName evidence="4">Peptidase S9 prolyl oligopeptidase catalytic domain-containing protein</fullName>
    </submittedName>
</protein>
<evidence type="ECO:0000256" key="1">
    <source>
        <dbReference type="ARBA" id="ARBA00022801"/>
    </source>
</evidence>
<reference evidence="4" key="1">
    <citation type="submission" date="2022-11" db="UniProtKB">
        <authorList>
            <consortium name="WormBaseParasite"/>
        </authorList>
    </citation>
    <scope>IDENTIFICATION</scope>
</reference>
<evidence type="ECO:0000313" key="3">
    <source>
        <dbReference type="Proteomes" id="UP000887566"/>
    </source>
</evidence>
<dbReference type="GO" id="GO:0004252">
    <property type="term" value="F:serine-type endopeptidase activity"/>
    <property type="evidence" value="ECO:0007669"/>
    <property type="project" value="TreeGrafter"/>
</dbReference>
<name>A0A914WVX4_9BILA</name>
<organism evidence="3 4">
    <name type="scientific">Plectus sambesii</name>
    <dbReference type="NCBI Taxonomy" id="2011161"/>
    <lineage>
        <taxon>Eukaryota</taxon>
        <taxon>Metazoa</taxon>
        <taxon>Ecdysozoa</taxon>
        <taxon>Nematoda</taxon>
        <taxon>Chromadorea</taxon>
        <taxon>Plectida</taxon>
        <taxon>Plectina</taxon>
        <taxon>Plectoidea</taxon>
        <taxon>Plectidae</taxon>
        <taxon>Plectus</taxon>
    </lineage>
</organism>
<evidence type="ECO:0000259" key="2">
    <source>
        <dbReference type="Pfam" id="PF00326"/>
    </source>
</evidence>
<dbReference type="Pfam" id="PF00326">
    <property type="entry name" value="Peptidase_S9"/>
    <property type="match status" value="1"/>
</dbReference>
<dbReference type="Gene3D" id="3.40.50.1820">
    <property type="entry name" value="alpha/beta hydrolase"/>
    <property type="match status" value="1"/>
</dbReference>
<keyword evidence="3" id="KW-1185">Reference proteome</keyword>
<accession>A0A914WVX4</accession>
<evidence type="ECO:0000313" key="4">
    <source>
        <dbReference type="WBParaSite" id="PSAMB.scaffold5458size11641.g26644.t1"/>
    </source>
</evidence>
<dbReference type="PANTHER" id="PTHR42776:SF27">
    <property type="entry name" value="DIPEPTIDYL PEPTIDASE FAMILY MEMBER 6"/>
    <property type="match status" value="1"/>
</dbReference>
<keyword evidence="1" id="KW-0378">Hydrolase</keyword>
<feature type="domain" description="Peptidase S9 prolyl oligopeptidase catalytic" evidence="2">
    <location>
        <begin position="61"/>
        <end position="276"/>
    </location>
</feature>
<dbReference type="WBParaSite" id="PSAMB.scaffold5458size11641.g26644.t1">
    <property type="protein sequence ID" value="PSAMB.scaffold5458size11641.g26644.t1"/>
    <property type="gene ID" value="PSAMB.scaffold5458size11641.g26644"/>
</dbReference>
<dbReference type="AlphaFoldDB" id="A0A914WVX4"/>
<dbReference type="InterPro" id="IPR029058">
    <property type="entry name" value="AB_hydrolase_fold"/>
</dbReference>
<dbReference type="PANTHER" id="PTHR42776">
    <property type="entry name" value="SERINE PEPTIDASE S9 FAMILY MEMBER"/>
    <property type="match status" value="1"/>
</dbReference>
<dbReference type="GO" id="GO:0006508">
    <property type="term" value="P:proteolysis"/>
    <property type="evidence" value="ECO:0007669"/>
    <property type="project" value="InterPro"/>
</dbReference>
<dbReference type="Proteomes" id="UP000887566">
    <property type="component" value="Unplaced"/>
</dbReference>
<sequence length="302" mass="33253">MEGLKLSHMHGVEVKTRDGLTQLCYLSLPVEADPHETGRPLRPLPMVLSVHGGPWYRDEWGLNQAVQLFTNRGYAVLQCNYRGSTGFGRRFHIAGYGEWAGKMHDDLIDAVKWAIEQKIAIANKVAIEGGSYGGYAALVGLSFTPDVFACAVDEVGPSNLLTLLETIPAYWRPAFNSDTKRIGGDPRTEEGKKALLAKSPITFVNKIVKPLLIAQGANDPRVNRKGSDQIVDALKKNHISVTYLVYTNEGHGFLRPENRMSYHALVEKFLKKCLGGRAEPMTNEIEASSVQILAYALNTTTG</sequence>
<proteinExistence type="predicted"/>
<dbReference type="SUPFAM" id="SSF53474">
    <property type="entry name" value="alpha/beta-Hydrolases"/>
    <property type="match status" value="1"/>
</dbReference>